<dbReference type="Proteomes" id="UP000469949">
    <property type="component" value="Unassembled WGS sequence"/>
</dbReference>
<proteinExistence type="predicted"/>
<reference evidence="1 2" key="1">
    <citation type="submission" date="2019-10" db="EMBL/GenBank/DDBJ databases">
        <title>Draft Genome Sequence of the Caffeine Degrading Methylotroph Methylorubrum populi PINKEL.</title>
        <authorList>
            <person name="Dawson S.C."/>
            <person name="Zhang X."/>
            <person name="Wright M.E."/>
            <person name="Sharma G."/>
            <person name="Langner J.T."/>
            <person name="Ditty J.L."/>
            <person name="Subuyuj G.A."/>
        </authorList>
    </citation>
    <scope>NUCLEOTIDE SEQUENCE [LARGE SCALE GENOMIC DNA]</scope>
    <source>
        <strain evidence="1 2">Pinkel</strain>
    </source>
</reference>
<sequence length="69" mass="7263">MTPRELAAYHAGLRHAADMALIAAVELELRDDASELRQRAAIEALRGLAEGLKAESRPAEPSIQAAGAA</sequence>
<gene>
    <name evidence="1" type="ORF">F8B43_4196</name>
</gene>
<comment type="caution">
    <text evidence="1">The sequence shown here is derived from an EMBL/GenBank/DDBJ whole genome shotgun (WGS) entry which is preliminary data.</text>
</comment>
<accession>A0A833J1T4</accession>
<dbReference type="AlphaFoldDB" id="A0A833J1T4"/>
<protein>
    <submittedName>
        <fullName evidence="1">Uncharacterized protein</fullName>
    </submittedName>
</protein>
<dbReference type="EMBL" id="WEKV01000018">
    <property type="protein sequence ID" value="KAB7782902.1"/>
    <property type="molecule type" value="Genomic_DNA"/>
</dbReference>
<evidence type="ECO:0000313" key="2">
    <source>
        <dbReference type="Proteomes" id="UP000469949"/>
    </source>
</evidence>
<name>A0A833J1T4_9HYPH</name>
<organism evidence="1 2">
    <name type="scientific">Methylorubrum populi</name>
    <dbReference type="NCBI Taxonomy" id="223967"/>
    <lineage>
        <taxon>Bacteria</taxon>
        <taxon>Pseudomonadati</taxon>
        <taxon>Pseudomonadota</taxon>
        <taxon>Alphaproteobacteria</taxon>
        <taxon>Hyphomicrobiales</taxon>
        <taxon>Methylobacteriaceae</taxon>
        <taxon>Methylorubrum</taxon>
    </lineage>
</organism>
<evidence type="ECO:0000313" key="1">
    <source>
        <dbReference type="EMBL" id="KAB7782902.1"/>
    </source>
</evidence>
<dbReference type="RefSeq" id="WP_152278254.1">
    <property type="nucleotide sequence ID" value="NZ_WEKV01000018.1"/>
</dbReference>